<dbReference type="Pfam" id="PF03403">
    <property type="entry name" value="PAF-AH_p_II"/>
    <property type="match status" value="2"/>
</dbReference>
<keyword evidence="6" id="KW-1185">Reference proteome</keyword>
<evidence type="ECO:0000256" key="2">
    <source>
        <dbReference type="ARBA" id="ARBA00022801"/>
    </source>
</evidence>
<evidence type="ECO:0000256" key="1">
    <source>
        <dbReference type="ARBA" id="ARBA00013201"/>
    </source>
</evidence>
<organism evidence="5 6">
    <name type="scientific">Neonectria magnoliae</name>
    <dbReference type="NCBI Taxonomy" id="2732573"/>
    <lineage>
        <taxon>Eukaryota</taxon>
        <taxon>Fungi</taxon>
        <taxon>Dikarya</taxon>
        <taxon>Ascomycota</taxon>
        <taxon>Pezizomycotina</taxon>
        <taxon>Sordariomycetes</taxon>
        <taxon>Hypocreomycetidae</taxon>
        <taxon>Hypocreales</taxon>
        <taxon>Nectriaceae</taxon>
        <taxon>Neonectria</taxon>
    </lineage>
</organism>
<keyword evidence="4" id="KW-0443">Lipid metabolism</keyword>
<gene>
    <name evidence="5" type="ORF">QQZ08_001358</name>
</gene>
<proteinExistence type="predicted"/>
<dbReference type="InterPro" id="IPR029058">
    <property type="entry name" value="AB_hydrolase_fold"/>
</dbReference>
<dbReference type="Gene3D" id="3.40.50.1820">
    <property type="entry name" value="alpha/beta hydrolase"/>
    <property type="match status" value="2"/>
</dbReference>
<protein>
    <recommendedName>
        <fullName evidence="1">1-alkyl-2-acetylglycerophosphocholine esterase</fullName>
        <ecNumber evidence="1">3.1.1.47</ecNumber>
    </recommendedName>
</protein>
<reference evidence="5 6" key="1">
    <citation type="journal article" date="2025" name="Microbiol. Resour. Announc.">
        <title>Draft genome sequences for Neonectria magnoliae and Neonectria punicea, canker pathogens of Liriodendron tulipifera and Acer saccharum in West Virginia.</title>
        <authorList>
            <person name="Petronek H.M."/>
            <person name="Kasson M.T."/>
            <person name="Metheny A.M."/>
            <person name="Stauder C.M."/>
            <person name="Lovett B."/>
            <person name="Lynch S.C."/>
            <person name="Garnas J.R."/>
            <person name="Kasson L.R."/>
            <person name="Stajich J.E."/>
        </authorList>
    </citation>
    <scope>NUCLEOTIDE SEQUENCE [LARGE SCALE GENOMIC DNA]</scope>
    <source>
        <strain evidence="5 6">NRRL 64651</strain>
    </source>
</reference>
<dbReference type="SUPFAM" id="SSF53474">
    <property type="entry name" value="alpha/beta-Hydrolases"/>
    <property type="match status" value="1"/>
</dbReference>
<evidence type="ECO:0000256" key="3">
    <source>
        <dbReference type="ARBA" id="ARBA00022963"/>
    </source>
</evidence>
<dbReference type="EC" id="3.1.1.47" evidence="1"/>
<keyword evidence="2" id="KW-0378">Hydrolase</keyword>
<dbReference type="EMBL" id="JAZAVK010000007">
    <property type="protein sequence ID" value="KAK7432068.1"/>
    <property type="molecule type" value="Genomic_DNA"/>
</dbReference>
<evidence type="ECO:0000313" key="5">
    <source>
        <dbReference type="EMBL" id="KAK7432068.1"/>
    </source>
</evidence>
<dbReference type="PANTHER" id="PTHR10272">
    <property type="entry name" value="PLATELET-ACTIVATING FACTOR ACETYLHYDROLASE"/>
    <property type="match status" value="1"/>
</dbReference>
<name>A0ABR1IEL6_9HYPO</name>
<dbReference type="Proteomes" id="UP001498421">
    <property type="component" value="Unassembled WGS sequence"/>
</dbReference>
<dbReference type="PANTHER" id="PTHR10272:SF14">
    <property type="entry name" value="PAF ACETYLHYDROLASE FAMILY PROTEIN"/>
    <property type="match status" value="1"/>
</dbReference>
<evidence type="ECO:0000313" key="6">
    <source>
        <dbReference type="Proteomes" id="UP001498421"/>
    </source>
</evidence>
<sequence>MSWRSLMSLDGIQNSRHKRRILTSFFLPVHVDQDECEVERIDHLPPKSLETYEVIAKGTGLPNNTFQGFELEFCKAPSKKQPQRPIVIYSPGFSGSRLLSSAQAQSLASRGNVVITVDHPYEATVVEFPNGTVVWYDRSEAKIYLSSSTKSQSLQSCVPASMEDSTRNKIFVYGHSLGGATAPQVAFNDDRVLGSLDLDGKLYGAVSETGHDAPCFLIGAESSPDATAYLKGIMEKFRGPKMLLTINGTKHMSFVDMPLLFSLRDDLPPGLLEPVLGSIDDKRMAHIVDHILRTVTSFLFKGKSESLYKIEDVVTETGLLERDLKGACYD</sequence>
<evidence type="ECO:0000256" key="4">
    <source>
        <dbReference type="ARBA" id="ARBA00023098"/>
    </source>
</evidence>
<comment type="caution">
    <text evidence="5">The sequence shown here is derived from an EMBL/GenBank/DDBJ whole genome shotgun (WGS) entry which is preliminary data.</text>
</comment>
<accession>A0ABR1IEL6</accession>
<keyword evidence="3" id="KW-0442">Lipid degradation</keyword>